<feature type="transmembrane region" description="Helical" evidence="8">
    <location>
        <begin position="302"/>
        <end position="322"/>
    </location>
</feature>
<keyword evidence="10" id="KW-1185">Reference proteome</keyword>
<dbReference type="GO" id="GO:0033214">
    <property type="term" value="P:siderophore-iron import into cell"/>
    <property type="evidence" value="ECO:0007669"/>
    <property type="project" value="TreeGrafter"/>
</dbReference>
<feature type="transmembrane region" description="Helical" evidence="8">
    <location>
        <begin position="90"/>
        <end position="109"/>
    </location>
</feature>
<keyword evidence="7 8" id="KW-0472">Membrane</keyword>
<evidence type="ECO:0000256" key="8">
    <source>
        <dbReference type="SAM" id="Phobius"/>
    </source>
</evidence>
<dbReference type="AlphaFoldDB" id="A0A6I0F6R9"/>
<feature type="transmembrane region" description="Helical" evidence="8">
    <location>
        <begin position="189"/>
        <end position="210"/>
    </location>
</feature>
<dbReference type="OrthoDB" id="9792889at2"/>
<feature type="transmembrane region" description="Helical" evidence="8">
    <location>
        <begin position="115"/>
        <end position="134"/>
    </location>
</feature>
<dbReference type="InterPro" id="IPR000522">
    <property type="entry name" value="ABC_transptr_permease_BtuC"/>
</dbReference>
<name>A0A6I0F6R9_9FIRM</name>
<comment type="similarity">
    <text evidence="2">Belongs to the binding-protein-dependent transport system permease family. FecCD subfamily.</text>
</comment>
<feature type="transmembrane region" description="Helical" evidence="8">
    <location>
        <begin position="273"/>
        <end position="290"/>
    </location>
</feature>
<dbReference type="Gene3D" id="1.10.3470.10">
    <property type="entry name" value="ABC transporter involved in vitamin B12 uptake, BtuC"/>
    <property type="match status" value="1"/>
</dbReference>
<dbReference type="CDD" id="cd06550">
    <property type="entry name" value="TM_ABC_iron-siderophores_like"/>
    <property type="match status" value="1"/>
</dbReference>
<feature type="transmembrane region" description="Helical" evidence="8">
    <location>
        <begin position="146"/>
        <end position="169"/>
    </location>
</feature>
<evidence type="ECO:0000256" key="3">
    <source>
        <dbReference type="ARBA" id="ARBA00022448"/>
    </source>
</evidence>
<dbReference type="Proteomes" id="UP000432715">
    <property type="component" value="Unassembled WGS sequence"/>
</dbReference>
<comment type="subcellular location">
    <subcellularLocation>
        <location evidence="1">Cell membrane</location>
        <topology evidence="1">Multi-pass membrane protein</topology>
    </subcellularLocation>
</comment>
<evidence type="ECO:0000256" key="1">
    <source>
        <dbReference type="ARBA" id="ARBA00004651"/>
    </source>
</evidence>
<reference evidence="9 10" key="1">
    <citation type="submission" date="2019-10" db="EMBL/GenBank/DDBJ databases">
        <title>Alkaliphilus serpentinus sp. nov. and Alkaliphilus pronyensis sp. nov., two novel anaerobic alkaliphilic species isolated from the serpentinized-hosted hydrothermal field of the Prony Bay (New Caledonia).</title>
        <authorList>
            <person name="Postec A."/>
        </authorList>
    </citation>
    <scope>NUCLEOTIDE SEQUENCE [LARGE SCALE GENOMIC DNA]</scope>
    <source>
        <strain evidence="9 10">LacV</strain>
    </source>
</reference>
<proteinExistence type="inferred from homology"/>
<evidence type="ECO:0000256" key="5">
    <source>
        <dbReference type="ARBA" id="ARBA00022692"/>
    </source>
</evidence>
<dbReference type="EMBL" id="WBZC01000040">
    <property type="protein sequence ID" value="KAB3533459.1"/>
    <property type="molecule type" value="Genomic_DNA"/>
</dbReference>
<dbReference type="PANTHER" id="PTHR30472:SF24">
    <property type="entry name" value="FERRIC ENTEROBACTIN TRANSPORT SYSTEM PERMEASE PROTEIN FEPG"/>
    <property type="match status" value="1"/>
</dbReference>
<dbReference type="FunFam" id="1.10.3470.10:FF:000001">
    <property type="entry name" value="Vitamin B12 ABC transporter permease BtuC"/>
    <property type="match status" value="1"/>
</dbReference>
<evidence type="ECO:0000256" key="6">
    <source>
        <dbReference type="ARBA" id="ARBA00022989"/>
    </source>
</evidence>
<dbReference type="InterPro" id="IPR037294">
    <property type="entry name" value="ABC_BtuC-like"/>
</dbReference>
<dbReference type="PANTHER" id="PTHR30472">
    <property type="entry name" value="FERRIC ENTEROBACTIN TRANSPORT SYSTEM PERMEASE PROTEIN"/>
    <property type="match status" value="1"/>
</dbReference>
<keyword evidence="3" id="KW-0813">Transport</keyword>
<protein>
    <submittedName>
        <fullName evidence="9">Iron ABC transporter permease</fullName>
    </submittedName>
</protein>
<evidence type="ECO:0000313" key="9">
    <source>
        <dbReference type="EMBL" id="KAB3533459.1"/>
    </source>
</evidence>
<dbReference type="SUPFAM" id="SSF81345">
    <property type="entry name" value="ABC transporter involved in vitamin B12 uptake, BtuC"/>
    <property type="match status" value="1"/>
</dbReference>
<keyword evidence="4" id="KW-1003">Cell membrane</keyword>
<organism evidence="9 10">
    <name type="scientific">Alkaliphilus pronyensis</name>
    <dbReference type="NCBI Taxonomy" id="1482732"/>
    <lineage>
        <taxon>Bacteria</taxon>
        <taxon>Bacillati</taxon>
        <taxon>Bacillota</taxon>
        <taxon>Clostridia</taxon>
        <taxon>Peptostreptococcales</taxon>
        <taxon>Natronincolaceae</taxon>
        <taxon>Alkaliphilus</taxon>
    </lineage>
</organism>
<dbReference type="GO" id="GO:0022857">
    <property type="term" value="F:transmembrane transporter activity"/>
    <property type="evidence" value="ECO:0007669"/>
    <property type="project" value="InterPro"/>
</dbReference>
<feature type="transmembrane region" description="Helical" evidence="8">
    <location>
        <begin position="58"/>
        <end position="78"/>
    </location>
</feature>
<keyword evidence="5 8" id="KW-0812">Transmembrane</keyword>
<dbReference type="Pfam" id="PF01032">
    <property type="entry name" value="FecCD"/>
    <property type="match status" value="1"/>
</dbReference>
<sequence>MVKNKIVATVAALAILLIALLINICYGGSTVGLKDVIDVFIGNPVKDSTMIIVKEVRLPRAITGLMVGATLAASGTLIKAVMRNPLADSGLLGIQSGSALVAIFIILVAPNLYSYLPVGAFIGGIITYLILIVLAVKDGKIQSLRLVLAGVAISAFMGSMIGLITIYNSDELESAISWLNGSFVGIGGYDAKLLTIYGVIALIVSLFLIPKCNLLLLDDSTIENLGENVSLVRFIVATVAVFLSAVSVAFVGIVGFVGLVIPHVGKLIIGQNHKWLLPFSTLLGSIFVLLSDGIQKLVFSPMEIPVGIVISFAGAPFFLYLLRKEV</sequence>
<evidence type="ECO:0000256" key="4">
    <source>
        <dbReference type="ARBA" id="ARBA00022475"/>
    </source>
</evidence>
<evidence type="ECO:0000313" key="10">
    <source>
        <dbReference type="Proteomes" id="UP000432715"/>
    </source>
</evidence>
<dbReference type="RefSeq" id="WP_151861603.1">
    <property type="nucleotide sequence ID" value="NZ_WBZC01000040.1"/>
</dbReference>
<gene>
    <name evidence="9" type="ORF">F8154_10685</name>
</gene>
<comment type="caution">
    <text evidence="9">The sequence shown here is derived from an EMBL/GenBank/DDBJ whole genome shotgun (WGS) entry which is preliminary data.</text>
</comment>
<accession>A0A6I0F6R9</accession>
<feature type="transmembrane region" description="Helical" evidence="8">
    <location>
        <begin position="231"/>
        <end position="261"/>
    </location>
</feature>
<dbReference type="GO" id="GO:0005886">
    <property type="term" value="C:plasma membrane"/>
    <property type="evidence" value="ECO:0007669"/>
    <property type="project" value="UniProtKB-SubCell"/>
</dbReference>
<evidence type="ECO:0000256" key="7">
    <source>
        <dbReference type="ARBA" id="ARBA00023136"/>
    </source>
</evidence>
<keyword evidence="6 8" id="KW-1133">Transmembrane helix</keyword>
<evidence type="ECO:0000256" key="2">
    <source>
        <dbReference type="ARBA" id="ARBA00007935"/>
    </source>
</evidence>